<evidence type="ECO:0000313" key="12">
    <source>
        <dbReference type="Proteomes" id="UP000740605"/>
    </source>
</evidence>
<evidence type="ECO:0000256" key="9">
    <source>
        <dbReference type="ARBA" id="ARBA00023136"/>
    </source>
</evidence>
<evidence type="ECO:0000256" key="4">
    <source>
        <dbReference type="ARBA" id="ARBA00022676"/>
    </source>
</evidence>
<feature type="transmembrane region" description="Helical" evidence="10">
    <location>
        <begin position="249"/>
        <end position="269"/>
    </location>
</feature>
<evidence type="ECO:0000256" key="10">
    <source>
        <dbReference type="SAM" id="Phobius"/>
    </source>
</evidence>
<gene>
    <name evidence="11" type="ORF">J0P97_04495</name>
</gene>
<evidence type="ECO:0000313" key="11">
    <source>
        <dbReference type="EMBL" id="MBT8797330.1"/>
    </source>
</evidence>
<keyword evidence="5" id="KW-0808">Transferase</keyword>
<evidence type="ECO:0000256" key="5">
    <source>
        <dbReference type="ARBA" id="ARBA00022679"/>
    </source>
</evidence>
<keyword evidence="12" id="KW-1185">Reference proteome</keyword>
<evidence type="ECO:0000256" key="8">
    <source>
        <dbReference type="ARBA" id="ARBA00022989"/>
    </source>
</evidence>
<keyword evidence="7" id="KW-0256">Endoplasmic reticulum</keyword>
<reference evidence="11 12" key="1">
    <citation type="submission" date="2021-03" db="EMBL/GenBank/DDBJ databases">
        <title>Microbacterium pauli sp. nov., isolated from microfiltered milk.</title>
        <authorList>
            <person name="Bellassi P."/>
            <person name="Fontana A."/>
            <person name="Callegari M.L."/>
            <person name="Lorenzo M."/>
            <person name="Cappa F."/>
        </authorList>
    </citation>
    <scope>NUCLEOTIDE SEQUENCE [LARGE SCALE GENOMIC DNA]</scope>
    <source>
        <strain evidence="11 12">DSM 18909</strain>
    </source>
</reference>
<comment type="subcellular location">
    <subcellularLocation>
        <location evidence="1">Endoplasmic reticulum membrane</location>
        <topology evidence="1">Multi-pass membrane protein</topology>
    </subcellularLocation>
</comment>
<feature type="transmembrane region" description="Helical" evidence="10">
    <location>
        <begin position="392"/>
        <end position="410"/>
    </location>
</feature>
<feature type="transmembrane region" description="Helical" evidence="10">
    <location>
        <begin position="38"/>
        <end position="58"/>
    </location>
</feature>
<dbReference type="EMBL" id="JAFLHG010000003">
    <property type="protein sequence ID" value="MBT8797330.1"/>
    <property type="molecule type" value="Genomic_DNA"/>
</dbReference>
<evidence type="ECO:0000256" key="2">
    <source>
        <dbReference type="ARBA" id="ARBA00004687"/>
    </source>
</evidence>
<dbReference type="Proteomes" id="UP000740605">
    <property type="component" value="Unassembled WGS sequence"/>
</dbReference>
<sequence length="424" mass="45889">MADRVVTGALSGDPIGPAPTGGRVAVAIGAHRMVLRPAVAIAAIYIAARIITTVFLLVGAEIASRATGTAATIGSLSMRWDGQWYWVVGTAGYPSDLPLDAAGNVTQNAWAFMPLYPALSRALSVILGGQYPLAAIIVALVAGYLACLVLFHLLRAGIGDRAALWGVAFVAAGPLAALFQMGYAESLFLLWLFLALLVVVRRRFAWLYLLLPLLGFTRPGILAFALMLGAYGIVRWARRRVDPLPTIDIVHIVCAGALAVVLGFAWQMIAGWVTGDPQAYLETELSWRRGWTGDDEGGFVPFQGFVQASAIWFRIWGLPEWGGYVALAVLVAAFAAALLFDPRVRRLGIEIRLWSASYALYLLLVFFPQSSIFRLLLPLAPLAGALAVPRRTAWRVAVLAVCVLLQWCWIDQMLVQGTTFTQIP</sequence>
<evidence type="ECO:0008006" key="13">
    <source>
        <dbReference type="Google" id="ProtNLM"/>
    </source>
</evidence>
<dbReference type="PANTHER" id="PTHR12468">
    <property type="entry name" value="GPI MANNOSYLTRANSFERASE 2"/>
    <property type="match status" value="1"/>
</dbReference>
<organism evidence="11 12">
    <name type="scientific">Microbacterium flavum</name>
    <dbReference type="NCBI Taxonomy" id="415216"/>
    <lineage>
        <taxon>Bacteria</taxon>
        <taxon>Bacillati</taxon>
        <taxon>Actinomycetota</taxon>
        <taxon>Actinomycetes</taxon>
        <taxon>Micrococcales</taxon>
        <taxon>Microbacteriaceae</taxon>
        <taxon>Microbacterium</taxon>
    </lineage>
</organism>
<protein>
    <recommendedName>
        <fullName evidence="13">Integral membrane protein</fullName>
    </recommendedName>
</protein>
<feature type="transmembrane region" description="Helical" evidence="10">
    <location>
        <begin position="131"/>
        <end position="151"/>
    </location>
</feature>
<keyword evidence="3" id="KW-0337">GPI-anchor biosynthesis</keyword>
<evidence type="ECO:0000256" key="7">
    <source>
        <dbReference type="ARBA" id="ARBA00022824"/>
    </source>
</evidence>
<accession>A0ABS5XS30</accession>
<keyword evidence="9 10" id="KW-0472">Membrane</keyword>
<proteinExistence type="predicted"/>
<comment type="caution">
    <text evidence="11">The sequence shown here is derived from an EMBL/GenBank/DDBJ whole genome shotgun (WGS) entry which is preliminary data.</text>
</comment>
<dbReference type="PANTHER" id="PTHR12468:SF2">
    <property type="entry name" value="GPI MANNOSYLTRANSFERASE 2"/>
    <property type="match status" value="1"/>
</dbReference>
<keyword evidence="6 10" id="KW-0812">Transmembrane</keyword>
<comment type="pathway">
    <text evidence="2">Glycolipid biosynthesis; glycosylphosphatidylinositol-anchor biosynthesis.</text>
</comment>
<evidence type="ECO:0000256" key="6">
    <source>
        <dbReference type="ARBA" id="ARBA00022692"/>
    </source>
</evidence>
<feature type="transmembrane region" description="Helical" evidence="10">
    <location>
        <begin position="321"/>
        <end position="340"/>
    </location>
</feature>
<feature type="transmembrane region" description="Helical" evidence="10">
    <location>
        <begin position="360"/>
        <end position="380"/>
    </location>
</feature>
<keyword evidence="8 10" id="KW-1133">Transmembrane helix</keyword>
<name>A0ABS5XS30_9MICO</name>
<evidence type="ECO:0000256" key="3">
    <source>
        <dbReference type="ARBA" id="ARBA00022502"/>
    </source>
</evidence>
<dbReference type="RefSeq" id="WP_215486572.1">
    <property type="nucleotide sequence ID" value="NZ_BAAAPJ010000003.1"/>
</dbReference>
<evidence type="ECO:0000256" key="1">
    <source>
        <dbReference type="ARBA" id="ARBA00004477"/>
    </source>
</evidence>
<feature type="transmembrane region" description="Helical" evidence="10">
    <location>
        <begin position="163"/>
        <end position="181"/>
    </location>
</feature>
<dbReference type="InterPro" id="IPR007315">
    <property type="entry name" value="PIG-V/Gpi18"/>
</dbReference>
<keyword evidence="4" id="KW-0328">Glycosyltransferase</keyword>